<name>A0A2M7AS14_9BACT</name>
<evidence type="ECO:0000313" key="2">
    <source>
        <dbReference type="Proteomes" id="UP000231407"/>
    </source>
</evidence>
<accession>A0A2M7AS14</accession>
<dbReference type="EMBL" id="PEWA01000030">
    <property type="protein sequence ID" value="PIU73407.1"/>
    <property type="molecule type" value="Genomic_DNA"/>
</dbReference>
<protein>
    <recommendedName>
        <fullName evidence="3">2'-5' RNA ligase</fullName>
    </recommendedName>
</protein>
<proteinExistence type="predicted"/>
<dbReference type="AlphaFoldDB" id="A0A2M7AS14"/>
<gene>
    <name evidence="1" type="ORF">COS78_02510</name>
</gene>
<evidence type="ECO:0000313" key="1">
    <source>
        <dbReference type="EMBL" id="PIU73407.1"/>
    </source>
</evidence>
<dbReference type="Proteomes" id="UP000231407">
    <property type="component" value="Unassembled WGS sequence"/>
</dbReference>
<reference evidence="2" key="1">
    <citation type="submission" date="2017-09" db="EMBL/GenBank/DDBJ databases">
        <title>Depth-based differentiation of microbial function through sediment-hosted aquifers and enrichment of novel symbionts in the deep terrestrial subsurface.</title>
        <authorList>
            <person name="Probst A.J."/>
            <person name="Ladd B."/>
            <person name="Jarett J.K."/>
            <person name="Geller-Mcgrath D.E."/>
            <person name="Sieber C.M.K."/>
            <person name="Emerson J.B."/>
            <person name="Anantharaman K."/>
            <person name="Thomas B.C."/>
            <person name="Malmstrom R."/>
            <person name="Stieglmeier M."/>
            <person name="Klingl A."/>
            <person name="Woyke T."/>
            <person name="Ryan C.M."/>
            <person name="Banfield J.F."/>
        </authorList>
    </citation>
    <scope>NUCLEOTIDE SEQUENCE [LARGE SCALE GENOMIC DNA]</scope>
</reference>
<dbReference type="SUPFAM" id="SSF55144">
    <property type="entry name" value="LigT-like"/>
    <property type="match status" value="1"/>
</dbReference>
<dbReference type="Pfam" id="PF13563">
    <property type="entry name" value="2_5_RNA_ligase2"/>
    <property type="match status" value="1"/>
</dbReference>
<dbReference type="Gene3D" id="3.90.1140.10">
    <property type="entry name" value="Cyclic phosphodiesterase"/>
    <property type="match status" value="1"/>
</dbReference>
<comment type="caution">
    <text evidence="1">The sequence shown here is derived from an EMBL/GenBank/DDBJ whole genome shotgun (WGS) entry which is preliminary data.</text>
</comment>
<evidence type="ECO:0008006" key="3">
    <source>
        <dbReference type="Google" id="ProtNLM"/>
    </source>
</evidence>
<organism evidence="1 2">
    <name type="scientific">Candidatus Shapirobacteria bacterium CG06_land_8_20_14_3_00_40_12</name>
    <dbReference type="NCBI Taxonomy" id="1974881"/>
    <lineage>
        <taxon>Bacteria</taxon>
        <taxon>Candidatus Shapironibacteriota</taxon>
    </lineage>
</organism>
<dbReference type="InterPro" id="IPR009097">
    <property type="entry name" value="Cyclic_Pdiesterase"/>
</dbReference>
<sequence>MKIRYAVWVEVPQKIGLISKVKTPHLSILWPFFLNTGVTEKKILEKVRNISFESFEVRLSKLSVWEQKNKKILVVEVEPKEKFQKIFGEVLLALRSDIVFDKSVFSEGLLPSFLPHITIDYDFKREISTLQNQELNETFPAEKVGLFREEEKGKWIKCE</sequence>